<dbReference type="InterPro" id="IPR036291">
    <property type="entry name" value="NAD(P)-bd_dom_sf"/>
</dbReference>
<reference evidence="3 4" key="1">
    <citation type="submission" date="2020-02" db="EMBL/GenBank/DDBJ databases">
        <title>Genome sequence of the type strain CGMCC 1.15528 of Mesorhizobium zhangyense.</title>
        <authorList>
            <person name="Gao J."/>
            <person name="Sun J."/>
        </authorList>
    </citation>
    <scope>NUCLEOTIDE SEQUENCE [LARGE SCALE GENOMIC DNA]</scope>
    <source>
        <strain evidence="3 4">CGMCC 1.15528</strain>
    </source>
</reference>
<keyword evidence="3" id="KW-0560">Oxidoreductase</keyword>
<dbReference type="PRINTS" id="PR00081">
    <property type="entry name" value="GDHRDH"/>
</dbReference>
<feature type="domain" description="Ketoreductase" evidence="2">
    <location>
        <begin position="11"/>
        <end position="180"/>
    </location>
</feature>
<dbReference type="InterPro" id="IPR002347">
    <property type="entry name" value="SDR_fam"/>
</dbReference>
<dbReference type="GO" id="GO:0047936">
    <property type="term" value="F:glucose 1-dehydrogenase [NAD(P)+] activity"/>
    <property type="evidence" value="ECO:0007669"/>
    <property type="project" value="UniProtKB-EC"/>
</dbReference>
<evidence type="ECO:0000313" key="4">
    <source>
        <dbReference type="Proteomes" id="UP000481252"/>
    </source>
</evidence>
<evidence type="ECO:0000256" key="1">
    <source>
        <dbReference type="ARBA" id="ARBA00006484"/>
    </source>
</evidence>
<dbReference type="Proteomes" id="UP000481252">
    <property type="component" value="Unassembled WGS sequence"/>
</dbReference>
<protein>
    <submittedName>
        <fullName evidence="3">Glucose 1-dehydrogenase</fullName>
        <ecNumber evidence="3">1.1.1.47</ecNumber>
    </submittedName>
</protein>
<evidence type="ECO:0000313" key="3">
    <source>
        <dbReference type="EMBL" id="NGN44622.1"/>
    </source>
</evidence>
<accession>A0A7C9RB35</accession>
<dbReference type="RefSeq" id="WP_165121002.1">
    <property type="nucleotide sequence ID" value="NZ_JAAKZG010000017.1"/>
</dbReference>
<dbReference type="PRINTS" id="PR00080">
    <property type="entry name" value="SDRFAMILY"/>
</dbReference>
<dbReference type="PANTHER" id="PTHR42760">
    <property type="entry name" value="SHORT-CHAIN DEHYDROGENASES/REDUCTASES FAMILY MEMBER"/>
    <property type="match status" value="1"/>
</dbReference>
<name>A0A7C9RB35_9HYPH</name>
<organism evidence="3 4">
    <name type="scientific">Mesorhizobium zhangyense</name>
    <dbReference type="NCBI Taxonomy" id="1776730"/>
    <lineage>
        <taxon>Bacteria</taxon>
        <taxon>Pseudomonadati</taxon>
        <taxon>Pseudomonadota</taxon>
        <taxon>Alphaproteobacteria</taxon>
        <taxon>Hyphomicrobiales</taxon>
        <taxon>Phyllobacteriaceae</taxon>
        <taxon>Mesorhizobium</taxon>
    </lineage>
</organism>
<dbReference type="Gene3D" id="3.40.50.720">
    <property type="entry name" value="NAD(P)-binding Rossmann-like Domain"/>
    <property type="match status" value="1"/>
</dbReference>
<dbReference type="InterPro" id="IPR057326">
    <property type="entry name" value="KR_dom"/>
</dbReference>
<comment type="caution">
    <text evidence="3">The sequence shown here is derived from an EMBL/GenBank/DDBJ whole genome shotgun (WGS) entry which is preliminary data.</text>
</comment>
<dbReference type="AlphaFoldDB" id="A0A7C9RB35"/>
<dbReference type="CDD" id="cd05233">
    <property type="entry name" value="SDR_c"/>
    <property type="match status" value="1"/>
</dbReference>
<dbReference type="EC" id="1.1.1.47" evidence="3"/>
<proteinExistence type="inferred from homology"/>
<sequence>MSGDWLDIGGRVCVVTGAGGGIGRSIAESLAEAGGRVVVLDRDLRTGEETAAQIRSKGGEAVALECDITDGESVGRARKATEEAFGRCTVLVNNAALIRNGPLSELSLADWNAVINVNLTGFFVCSQIFGRSMLENGGGSIIHVASLSGSYPQPTSGAYSVSKAGVLMLSKNLALEWGEKGVRSNVVSPAMVLTPMSEVIYKDPVVKAKREGVVPVRRIGKPQDIADAICFLASDRASYVSGQEILVDGGWSTAILAMVPRPGFDQPKKD</sequence>
<gene>
    <name evidence="3" type="ORF">G6N74_26535</name>
</gene>
<evidence type="ECO:0000259" key="2">
    <source>
        <dbReference type="SMART" id="SM00822"/>
    </source>
</evidence>
<dbReference type="Pfam" id="PF13561">
    <property type="entry name" value="adh_short_C2"/>
    <property type="match status" value="1"/>
</dbReference>
<comment type="similarity">
    <text evidence="1">Belongs to the short-chain dehydrogenases/reductases (SDR) family.</text>
</comment>
<dbReference type="NCBIfam" id="NF005559">
    <property type="entry name" value="PRK07231.1"/>
    <property type="match status" value="1"/>
</dbReference>
<dbReference type="SMART" id="SM00822">
    <property type="entry name" value="PKS_KR"/>
    <property type="match status" value="1"/>
</dbReference>
<dbReference type="SUPFAM" id="SSF51735">
    <property type="entry name" value="NAD(P)-binding Rossmann-fold domains"/>
    <property type="match status" value="1"/>
</dbReference>
<dbReference type="GO" id="GO:0030497">
    <property type="term" value="P:fatty acid elongation"/>
    <property type="evidence" value="ECO:0007669"/>
    <property type="project" value="TreeGrafter"/>
</dbReference>
<dbReference type="EMBL" id="JAAKZG010000017">
    <property type="protein sequence ID" value="NGN44622.1"/>
    <property type="molecule type" value="Genomic_DNA"/>
</dbReference>
<dbReference type="PROSITE" id="PS00061">
    <property type="entry name" value="ADH_SHORT"/>
    <property type="match status" value="1"/>
</dbReference>
<dbReference type="FunFam" id="3.40.50.720:FF:000084">
    <property type="entry name" value="Short-chain dehydrogenase reductase"/>
    <property type="match status" value="1"/>
</dbReference>
<dbReference type="InterPro" id="IPR020904">
    <property type="entry name" value="Sc_DH/Rdtase_CS"/>
</dbReference>
<dbReference type="PANTHER" id="PTHR42760:SF123">
    <property type="entry name" value="OXIDOREDUCTASE"/>
    <property type="match status" value="1"/>
</dbReference>
<keyword evidence="4" id="KW-1185">Reference proteome</keyword>